<accession>A0AAF1JWL9</accession>
<proteinExistence type="predicted"/>
<evidence type="ECO:0000313" key="2">
    <source>
        <dbReference type="EMBL" id="MBR0654158.1"/>
    </source>
</evidence>
<evidence type="ECO:0000256" key="1">
    <source>
        <dbReference type="SAM" id="Phobius"/>
    </source>
</evidence>
<reference evidence="2" key="1">
    <citation type="submission" date="2020-01" db="EMBL/GenBank/DDBJ databases">
        <authorList>
            <person name="Rat A."/>
        </authorList>
    </citation>
    <scope>NUCLEOTIDE SEQUENCE</scope>
    <source>
        <strain evidence="2">LMG 28251</strain>
    </source>
</reference>
<dbReference type="AlphaFoldDB" id="A0AAF1JWL9"/>
<keyword evidence="1" id="KW-1133">Transmembrane helix</keyword>
<dbReference type="EMBL" id="JAAEDH010000002">
    <property type="protein sequence ID" value="MBR0654158.1"/>
    <property type="molecule type" value="Genomic_DNA"/>
</dbReference>
<reference evidence="2" key="2">
    <citation type="journal article" date="2021" name="Syst. Appl. Microbiol.">
        <title>Roseomonas hellenica sp. nov., isolated from roots of wild-growing Alkanna tinctoria.</title>
        <authorList>
            <person name="Rat A."/>
            <person name="Naranjo H.D."/>
            <person name="Lebbe L."/>
            <person name="Cnockaert M."/>
            <person name="Krigas N."/>
            <person name="Grigoriadou K."/>
            <person name="Maloupa E."/>
            <person name="Willems A."/>
        </authorList>
    </citation>
    <scope>NUCLEOTIDE SEQUENCE</scope>
    <source>
        <strain evidence="2">LMG 28251</strain>
    </source>
</reference>
<evidence type="ECO:0000313" key="3">
    <source>
        <dbReference type="Proteomes" id="UP001196068"/>
    </source>
</evidence>
<keyword evidence="3" id="KW-1185">Reference proteome</keyword>
<keyword evidence="1" id="KW-0472">Membrane</keyword>
<organism evidence="2 3">
    <name type="scientific">Plastoroseomonas arctica</name>
    <dbReference type="NCBI Taxonomy" id="1509237"/>
    <lineage>
        <taxon>Bacteria</taxon>
        <taxon>Pseudomonadati</taxon>
        <taxon>Pseudomonadota</taxon>
        <taxon>Alphaproteobacteria</taxon>
        <taxon>Acetobacterales</taxon>
        <taxon>Acetobacteraceae</taxon>
        <taxon>Plastoroseomonas</taxon>
    </lineage>
</organism>
<name>A0AAF1JWL9_9PROT</name>
<comment type="caution">
    <text evidence="2">The sequence shown here is derived from an EMBL/GenBank/DDBJ whole genome shotgun (WGS) entry which is preliminary data.</text>
</comment>
<feature type="transmembrane region" description="Helical" evidence="1">
    <location>
        <begin position="12"/>
        <end position="34"/>
    </location>
</feature>
<gene>
    <name evidence="2" type="ORF">GXW79_03595</name>
</gene>
<dbReference type="RefSeq" id="WP_211872943.1">
    <property type="nucleotide sequence ID" value="NZ_JAAEDH010000002.1"/>
</dbReference>
<protein>
    <submittedName>
        <fullName evidence="2">Uncharacterized protein</fullName>
    </submittedName>
</protein>
<feature type="transmembrane region" description="Helical" evidence="1">
    <location>
        <begin position="40"/>
        <end position="58"/>
    </location>
</feature>
<dbReference type="Proteomes" id="UP001196068">
    <property type="component" value="Unassembled WGS sequence"/>
</dbReference>
<keyword evidence="1" id="KW-0812">Transmembrane</keyword>
<sequence length="68" mass="7139">MTEMQTPLTWTRIIIIMAIAAVVTGVGVGALGTLIGLPPWLPGAALASVLGVSAAFLIQRRNAQRNLR</sequence>